<dbReference type="Proteomes" id="UP000615446">
    <property type="component" value="Unassembled WGS sequence"/>
</dbReference>
<dbReference type="AlphaFoldDB" id="A0A2Z6RUC9"/>
<dbReference type="Proteomes" id="UP000247702">
    <property type="component" value="Unassembled WGS sequence"/>
</dbReference>
<comment type="caution">
    <text evidence="1">The sequence shown here is derived from an EMBL/GenBank/DDBJ whole genome shotgun (WGS) entry which is preliminary data.</text>
</comment>
<reference evidence="2" key="2">
    <citation type="submission" date="2019-10" db="EMBL/GenBank/DDBJ databases">
        <title>Conservation and host-specific expression of non-tandemly repeated heterogenous ribosome RNA gene in arbuscular mycorrhizal fungi.</title>
        <authorList>
            <person name="Maeda T."/>
            <person name="Kobayashi Y."/>
            <person name="Nakagawa T."/>
            <person name="Ezawa T."/>
            <person name="Yamaguchi K."/>
            <person name="Bino T."/>
            <person name="Nishimoto Y."/>
            <person name="Shigenobu S."/>
            <person name="Kawaguchi M."/>
        </authorList>
    </citation>
    <scope>NUCLEOTIDE SEQUENCE</scope>
    <source>
        <strain evidence="2">HR1</strain>
    </source>
</reference>
<organism evidence="1 3">
    <name type="scientific">Rhizophagus clarus</name>
    <dbReference type="NCBI Taxonomy" id="94130"/>
    <lineage>
        <taxon>Eukaryota</taxon>
        <taxon>Fungi</taxon>
        <taxon>Fungi incertae sedis</taxon>
        <taxon>Mucoromycota</taxon>
        <taxon>Glomeromycotina</taxon>
        <taxon>Glomeromycetes</taxon>
        <taxon>Glomerales</taxon>
        <taxon>Glomeraceae</taxon>
        <taxon>Rhizophagus</taxon>
    </lineage>
</organism>
<keyword evidence="3" id="KW-1185">Reference proteome</keyword>
<sequence>MKSISLYSRGRLYNRHLVLQFFRKLFVREFPLTKSEYYYHRTLQFIQSRSNTRMQFNIHSMLDNFHLFIS</sequence>
<evidence type="ECO:0000313" key="2">
    <source>
        <dbReference type="EMBL" id="GES85125.1"/>
    </source>
</evidence>
<reference evidence="1 3" key="1">
    <citation type="submission" date="2017-11" db="EMBL/GenBank/DDBJ databases">
        <title>The genome of Rhizophagus clarus HR1 reveals common genetic basis of auxotrophy among arbuscular mycorrhizal fungi.</title>
        <authorList>
            <person name="Kobayashi Y."/>
        </authorList>
    </citation>
    <scope>NUCLEOTIDE SEQUENCE [LARGE SCALE GENOMIC DNA]</scope>
    <source>
        <strain evidence="1 3">HR1</strain>
    </source>
</reference>
<dbReference type="EMBL" id="BEXD01003079">
    <property type="protein sequence ID" value="GBC00162.1"/>
    <property type="molecule type" value="Genomic_DNA"/>
</dbReference>
<gene>
    <name evidence="2" type="ORF">RCL2_001221500</name>
    <name evidence="1" type="ORF">RclHR1_03770009</name>
</gene>
<name>A0A2Z6RUC9_9GLOM</name>
<dbReference type="EMBL" id="BLAL01000088">
    <property type="protein sequence ID" value="GES85125.1"/>
    <property type="molecule type" value="Genomic_DNA"/>
</dbReference>
<evidence type="ECO:0000313" key="3">
    <source>
        <dbReference type="Proteomes" id="UP000247702"/>
    </source>
</evidence>
<proteinExistence type="predicted"/>
<accession>A0A2Z6RUC9</accession>
<evidence type="ECO:0000313" key="1">
    <source>
        <dbReference type="EMBL" id="GBC00162.1"/>
    </source>
</evidence>
<protein>
    <submittedName>
        <fullName evidence="1">Uncharacterized protein</fullName>
    </submittedName>
</protein>